<dbReference type="EMBL" id="JASPKY010000389">
    <property type="protein sequence ID" value="KAK9702603.1"/>
    <property type="molecule type" value="Genomic_DNA"/>
</dbReference>
<accession>A0AAW1JGJ3</accession>
<dbReference type="GO" id="GO:0005829">
    <property type="term" value="C:cytosol"/>
    <property type="evidence" value="ECO:0007669"/>
    <property type="project" value="TreeGrafter"/>
</dbReference>
<feature type="transmembrane region" description="Helical" evidence="4">
    <location>
        <begin position="12"/>
        <end position="30"/>
    </location>
</feature>
<evidence type="ECO:0000256" key="1">
    <source>
        <dbReference type="ARBA" id="ARBA00004502"/>
    </source>
</evidence>
<dbReference type="PANTHER" id="PTHR14024:SF49">
    <property type="entry name" value="LIPID STORAGE DROPLETS SURFACE-BINDING PROTEIN 1"/>
    <property type="match status" value="1"/>
</dbReference>
<keyword evidence="4" id="KW-1133">Transmembrane helix</keyword>
<sequence length="316" mass="34995">MKEPKQERQQTKLSYIILFSAAQPVFIIRIKENKMSVEGTSEQVQQQEEGINLEAVNRISKLPIVETTIDTATNIYTKVKDYNTVTNWTLSTAENTAHKAVEIAKPYATPIITQLKEPIQKVDGLLCTGLDYVEEKVPAVKLPPGEVSIILMLVSNINSLDYVEEKVPAVKLPPGELFLQMYSGAKDLVTNTVGTSVETAKHMVEPAVETAKHTVEAAKHMVEPAIETAKHYVEPAVETAKHYIDPAVETAKHYIDPAVETAKHYIDPAVEKACAIKDYGIQQVDKFLHPNAQSDAIECEECQAQDKREGSPQGDM</sequence>
<proteinExistence type="inferred from homology"/>
<dbReference type="Pfam" id="PF03036">
    <property type="entry name" value="Perilipin"/>
    <property type="match status" value="1"/>
</dbReference>
<name>A0AAW1JGJ3_POPJA</name>
<evidence type="ECO:0000313" key="6">
    <source>
        <dbReference type="Proteomes" id="UP001458880"/>
    </source>
</evidence>
<reference evidence="5 6" key="1">
    <citation type="journal article" date="2024" name="BMC Genomics">
        <title>De novo assembly and annotation of Popillia japonica's genome with initial clues to its potential as an invasive pest.</title>
        <authorList>
            <person name="Cucini C."/>
            <person name="Boschi S."/>
            <person name="Funari R."/>
            <person name="Cardaioli E."/>
            <person name="Iannotti N."/>
            <person name="Marturano G."/>
            <person name="Paoli F."/>
            <person name="Bruttini M."/>
            <person name="Carapelli A."/>
            <person name="Frati F."/>
            <person name="Nardi F."/>
        </authorList>
    </citation>
    <scope>NUCLEOTIDE SEQUENCE [LARGE SCALE GENOMIC DNA]</scope>
    <source>
        <strain evidence="5">DMR45628</strain>
    </source>
</reference>
<keyword evidence="4" id="KW-0472">Membrane</keyword>
<comment type="similarity">
    <text evidence="2">Belongs to the perilipin family.</text>
</comment>
<dbReference type="PANTHER" id="PTHR14024">
    <property type="entry name" value="PERILIPIN"/>
    <property type="match status" value="1"/>
</dbReference>
<comment type="subcellular location">
    <subcellularLocation>
        <location evidence="1">Lipid droplet</location>
    </subcellularLocation>
</comment>
<evidence type="ECO:0000256" key="4">
    <source>
        <dbReference type="SAM" id="Phobius"/>
    </source>
</evidence>
<dbReference type="InterPro" id="IPR004279">
    <property type="entry name" value="Perilipin"/>
</dbReference>
<keyword evidence="3" id="KW-0551">Lipid droplet</keyword>
<dbReference type="AlphaFoldDB" id="A0AAW1JGJ3"/>
<comment type="caution">
    <text evidence="5">The sequence shown here is derived from an EMBL/GenBank/DDBJ whole genome shotgun (WGS) entry which is preliminary data.</text>
</comment>
<evidence type="ECO:0000256" key="3">
    <source>
        <dbReference type="ARBA" id="ARBA00022677"/>
    </source>
</evidence>
<keyword evidence="4" id="KW-0812">Transmembrane</keyword>
<dbReference type="GO" id="GO:0010890">
    <property type="term" value="P:positive regulation of triglyceride storage"/>
    <property type="evidence" value="ECO:0007669"/>
    <property type="project" value="TreeGrafter"/>
</dbReference>
<keyword evidence="6" id="KW-1185">Reference proteome</keyword>
<gene>
    <name evidence="5" type="ORF">QE152_g29840</name>
</gene>
<protein>
    <submittedName>
        <fullName evidence="5">Perilipin family</fullName>
    </submittedName>
</protein>
<dbReference type="Proteomes" id="UP001458880">
    <property type="component" value="Unassembled WGS sequence"/>
</dbReference>
<evidence type="ECO:0000256" key="2">
    <source>
        <dbReference type="ARBA" id="ARBA00006311"/>
    </source>
</evidence>
<dbReference type="GO" id="GO:0019915">
    <property type="term" value="P:lipid storage"/>
    <property type="evidence" value="ECO:0007669"/>
    <property type="project" value="TreeGrafter"/>
</dbReference>
<organism evidence="5 6">
    <name type="scientific">Popillia japonica</name>
    <name type="common">Japanese beetle</name>
    <dbReference type="NCBI Taxonomy" id="7064"/>
    <lineage>
        <taxon>Eukaryota</taxon>
        <taxon>Metazoa</taxon>
        <taxon>Ecdysozoa</taxon>
        <taxon>Arthropoda</taxon>
        <taxon>Hexapoda</taxon>
        <taxon>Insecta</taxon>
        <taxon>Pterygota</taxon>
        <taxon>Neoptera</taxon>
        <taxon>Endopterygota</taxon>
        <taxon>Coleoptera</taxon>
        <taxon>Polyphaga</taxon>
        <taxon>Scarabaeiformia</taxon>
        <taxon>Scarabaeidae</taxon>
        <taxon>Rutelinae</taxon>
        <taxon>Popillia</taxon>
    </lineage>
</organism>
<dbReference type="GO" id="GO:0005811">
    <property type="term" value="C:lipid droplet"/>
    <property type="evidence" value="ECO:0007669"/>
    <property type="project" value="UniProtKB-SubCell"/>
</dbReference>
<dbReference type="SUPFAM" id="SSF58113">
    <property type="entry name" value="Apolipoprotein A-I"/>
    <property type="match status" value="1"/>
</dbReference>
<evidence type="ECO:0000313" key="5">
    <source>
        <dbReference type="EMBL" id="KAK9702603.1"/>
    </source>
</evidence>